<feature type="compositionally biased region" description="Polar residues" evidence="1">
    <location>
        <begin position="87"/>
        <end position="98"/>
    </location>
</feature>
<keyword evidence="4" id="KW-1185">Reference proteome</keyword>
<feature type="compositionally biased region" description="Polar residues" evidence="1">
    <location>
        <begin position="21"/>
        <end position="30"/>
    </location>
</feature>
<evidence type="ECO:0000256" key="2">
    <source>
        <dbReference type="SAM" id="Phobius"/>
    </source>
</evidence>
<keyword evidence="2" id="KW-0812">Transmembrane</keyword>
<feature type="transmembrane region" description="Helical" evidence="2">
    <location>
        <begin position="180"/>
        <end position="205"/>
    </location>
</feature>
<keyword evidence="2" id="KW-0472">Membrane</keyword>
<proteinExistence type="predicted"/>
<feature type="transmembrane region" description="Helical" evidence="2">
    <location>
        <begin position="136"/>
        <end position="160"/>
    </location>
</feature>
<dbReference type="AlphaFoldDB" id="A0A4C1V0U7"/>
<evidence type="ECO:0000313" key="3">
    <source>
        <dbReference type="EMBL" id="GBP32398.1"/>
    </source>
</evidence>
<dbReference type="EMBL" id="BGZK01000259">
    <property type="protein sequence ID" value="GBP32398.1"/>
    <property type="molecule type" value="Genomic_DNA"/>
</dbReference>
<accession>A0A4C1V0U7</accession>
<organism evidence="3 4">
    <name type="scientific">Eumeta variegata</name>
    <name type="common">Bagworm moth</name>
    <name type="synonym">Eumeta japonica</name>
    <dbReference type="NCBI Taxonomy" id="151549"/>
    <lineage>
        <taxon>Eukaryota</taxon>
        <taxon>Metazoa</taxon>
        <taxon>Ecdysozoa</taxon>
        <taxon>Arthropoda</taxon>
        <taxon>Hexapoda</taxon>
        <taxon>Insecta</taxon>
        <taxon>Pterygota</taxon>
        <taxon>Neoptera</taxon>
        <taxon>Endopterygota</taxon>
        <taxon>Lepidoptera</taxon>
        <taxon>Glossata</taxon>
        <taxon>Ditrysia</taxon>
        <taxon>Tineoidea</taxon>
        <taxon>Psychidae</taxon>
        <taxon>Oiketicinae</taxon>
        <taxon>Eumeta</taxon>
    </lineage>
</organism>
<protein>
    <submittedName>
        <fullName evidence="3">Uncharacterized protein</fullName>
    </submittedName>
</protein>
<keyword evidence="2" id="KW-1133">Transmembrane helix</keyword>
<feature type="compositionally biased region" description="Polar residues" evidence="1">
    <location>
        <begin position="52"/>
        <end position="64"/>
    </location>
</feature>
<evidence type="ECO:0000256" key="1">
    <source>
        <dbReference type="SAM" id="MobiDB-lite"/>
    </source>
</evidence>
<dbReference type="Proteomes" id="UP000299102">
    <property type="component" value="Unassembled WGS sequence"/>
</dbReference>
<reference evidence="3 4" key="1">
    <citation type="journal article" date="2019" name="Commun. Biol.">
        <title>The bagworm genome reveals a unique fibroin gene that provides high tensile strength.</title>
        <authorList>
            <person name="Kono N."/>
            <person name="Nakamura H."/>
            <person name="Ohtoshi R."/>
            <person name="Tomita M."/>
            <person name="Numata K."/>
            <person name="Arakawa K."/>
        </authorList>
    </citation>
    <scope>NUCLEOTIDE SEQUENCE [LARGE SCALE GENOMIC DNA]</scope>
</reference>
<name>A0A4C1V0U7_EUMVA</name>
<comment type="caution">
    <text evidence="3">The sequence shown here is derived from an EMBL/GenBank/DDBJ whole genome shotgun (WGS) entry which is preliminary data.</text>
</comment>
<evidence type="ECO:0000313" key="4">
    <source>
        <dbReference type="Proteomes" id="UP000299102"/>
    </source>
</evidence>
<sequence>MQQESDTYQLATASPNTITTWQSRTTTGARTDTEARAGTCAGGRAGGAVSTRAGTGATSGSPYNTEAGGGAGRSPVPLPVSRAGTGDRSSGCQDTGASTGTGVGADTGTRVGIGPSRSSGRRKPFTKQCKPQQSSFICLSLKLGCIVTAFISTTYSVLGVTRAGISFASLVDDKEETSKVYLMSFLILSIISHGVTFVLSIFLLVGVLMCSFEPRSVVSGSTRVCVYGVPRSVSRAAAVNPRATVSVMHSGDPAVCTPSPHTVSAPRERSLLPGLAILAPPRVYALCLGTGGTALFTALARTAEVPSKRLNDQGVFFFNVAARSAKVSFQRIIDWRSFLLLDYSFYRRPEGEGDLQHPCFTDIQ</sequence>
<feature type="region of interest" description="Disordered" evidence="1">
    <location>
        <begin position="21"/>
        <end position="127"/>
    </location>
</feature>
<dbReference type="OrthoDB" id="7457895at2759"/>
<gene>
    <name evidence="3" type="ORF">EVAR_81205_1</name>
</gene>